<evidence type="ECO:0000259" key="1">
    <source>
        <dbReference type="SMART" id="SM01126"/>
    </source>
</evidence>
<dbReference type="SMART" id="SM01126">
    <property type="entry name" value="DDE_Tnp_IS1595"/>
    <property type="match status" value="1"/>
</dbReference>
<dbReference type="InterPro" id="IPR053164">
    <property type="entry name" value="IS1016-like_transposase"/>
</dbReference>
<dbReference type="InterPro" id="IPR024445">
    <property type="entry name" value="Tnp_ISXO2-like"/>
</dbReference>
<reference evidence="2" key="1">
    <citation type="submission" date="2021-02" db="EMBL/GenBank/DDBJ databases">
        <authorList>
            <person name="Nowell W R."/>
        </authorList>
    </citation>
    <scope>NUCLEOTIDE SEQUENCE</scope>
    <source>
        <strain evidence="2">Ploen Becks lab</strain>
    </source>
</reference>
<dbReference type="OrthoDB" id="10052789at2759"/>
<accession>A0A814JM03</accession>
<dbReference type="EMBL" id="CAJNOC010004926">
    <property type="protein sequence ID" value="CAF1037633.1"/>
    <property type="molecule type" value="Genomic_DNA"/>
</dbReference>
<name>A0A814JM03_9BILA</name>
<comment type="caution">
    <text evidence="2">The sequence shown here is derived from an EMBL/GenBank/DDBJ whole genome shotgun (WGS) entry which is preliminary data.</text>
</comment>
<organism evidence="2 3">
    <name type="scientific">Brachionus calyciflorus</name>
    <dbReference type="NCBI Taxonomy" id="104777"/>
    <lineage>
        <taxon>Eukaryota</taxon>
        <taxon>Metazoa</taxon>
        <taxon>Spiralia</taxon>
        <taxon>Gnathifera</taxon>
        <taxon>Rotifera</taxon>
        <taxon>Eurotatoria</taxon>
        <taxon>Monogononta</taxon>
        <taxon>Pseudotrocha</taxon>
        <taxon>Ploima</taxon>
        <taxon>Brachionidae</taxon>
        <taxon>Brachionus</taxon>
    </lineage>
</organism>
<gene>
    <name evidence="2" type="ORF">OXX778_LOCUS18193</name>
</gene>
<dbReference type="PANTHER" id="PTHR47163">
    <property type="entry name" value="DDE_TNP_IS1595 DOMAIN-CONTAINING PROTEIN"/>
    <property type="match status" value="1"/>
</dbReference>
<protein>
    <recommendedName>
        <fullName evidence="1">ISXO2-like transposase domain-containing protein</fullName>
    </recommendedName>
</protein>
<evidence type="ECO:0000313" key="2">
    <source>
        <dbReference type="EMBL" id="CAF1037633.1"/>
    </source>
</evidence>
<dbReference type="AlphaFoldDB" id="A0A814JM03"/>
<dbReference type="PANTHER" id="PTHR47163:SF2">
    <property type="entry name" value="SI:DKEY-17M8.2"/>
    <property type="match status" value="1"/>
</dbReference>
<evidence type="ECO:0000313" key="3">
    <source>
        <dbReference type="Proteomes" id="UP000663879"/>
    </source>
</evidence>
<sequence length="150" mass="17716">MHNSLKISKPILVKICRYLRQLCFIDLDKDNFRCGVPVEIDESVFKKVKNNIGKYMIHYTEAKQVWIVGMKYRITGKCLFQAVENRKAKTLLPIIQKHILPKSTIYSDCWRANNLTNSIRKHYKHFTVNHSKEFIDKRTGCNTNIIESIW</sequence>
<proteinExistence type="predicted"/>
<feature type="domain" description="ISXO2-like transposase" evidence="1">
    <location>
        <begin position="33"/>
        <end position="150"/>
    </location>
</feature>
<dbReference type="Proteomes" id="UP000663879">
    <property type="component" value="Unassembled WGS sequence"/>
</dbReference>
<keyword evidence="3" id="KW-1185">Reference proteome</keyword>
<dbReference type="Pfam" id="PF12762">
    <property type="entry name" value="DDE_Tnp_IS1595"/>
    <property type="match status" value="1"/>
</dbReference>